<dbReference type="GO" id="GO:0000455">
    <property type="term" value="P:enzyme-directed rRNA pseudouridine synthesis"/>
    <property type="evidence" value="ECO:0007669"/>
    <property type="project" value="TreeGrafter"/>
</dbReference>
<dbReference type="GO" id="GO:0003723">
    <property type="term" value="F:RNA binding"/>
    <property type="evidence" value="ECO:0007669"/>
    <property type="project" value="InterPro"/>
</dbReference>
<dbReference type="Gene3D" id="3.30.2350.10">
    <property type="entry name" value="Pseudouridine synthase"/>
    <property type="match status" value="1"/>
</dbReference>
<dbReference type="Proteomes" id="UP000664859">
    <property type="component" value="Unassembled WGS sequence"/>
</dbReference>
<evidence type="ECO:0000259" key="2">
    <source>
        <dbReference type="Pfam" id="PF00849"/>
    </source>
</evidence>
<feature type="domain" description="Pseudouridine synthase RsuA/RluA-like" evidence="2">
    <location>
        <begin position="2"/>
        <end position="55"/>
    </location>
</feature>
<feature type="non-terminal residue" evidence="3">
    <location>
        <position position="1"/>
    </location>
</feature>
<comment type="similarity">
    <text evidence="1">Belongs to the pseudouridine synthase RluA family.</text>
</comment>
<keyword evidence="4" id="KW-1185">Reference proteome</keyword>
<accession>A0A836CKJ8</accession>
<evidence type="ECO:0000256" key="1">
    <source>
        <dbReference type="ARBA" id="ARBA00010876"/>
    </source>
</evidence>
<sequence length="73" mass="8122">RFCHQLDFATSGILVVGKTREAAGACARLFRDRLAKKQYMAVVYGWPEWDNVEVDAAIDATEGFRCIPSSILS</sequence>
<dbReference type="InterPro" id="IPR050188">
    <property type="entry name" value="RluA_PseudoU_synthase"/>
</dbReference>
<name>A0A836CKJ8_9STRA</name>
<dbReference type="PANTHER" id="PTHR21600:SF87">
    <property type="entry name" value="RNA PSEUDOURIDYLATE SYNTHASE DOMAIN-CONTAINING PROTEIN 1"/>
    <property type="match status" value="1"/>
</dbReference>
<dbReference type="InterPro" id="IPR006145">
    <property type="entry name" value="PsdUridine_synth_RsuA/RluA"/>
</dbReference>
<dbReference type="Pfam" id="PF00849">
    <property type="entry name" value="PseudoU_synth_2"/>
    <property type="match status" value="1"/>
</dbReference>
<comment type="caution">
    <text evidence="3">The sequence shown here is derived from an EMBL/GenBank/DDBJ whole genome shotgun (WGS) entry which is preliminary data.</text>
</comment>
<evidence type="ECO:0000313" key="3">
    <source>
        <dbReference type="EMBL" id="KAG5186821.1"/>
    </source>
</evidence>
<gene>
    <name evidence="3" type="ORF">JKP88DRAFT_162002</name>
</gene>
<dbReference type="GO" id="GO:0009982">
    <property type="term" value="F:pseudouridine synthase activity"/>
    <property type="evidence" value="ECO:0007669"/>
    <property type="project" value="InterPro"/>
</dbReference>
<dbReference type="PANTHER" id="PTHR21600">
    <property type="entry name" value="MITOCHONDRIAL RNA PSEUDOURIDINE SYNTHASE"/>
    <property type="match status" value="1"/>
</dbReference>
<dbReference type="InterPro" id="IPR020103">
    <property type="entry name" value="PsdUridine_synth_cat_dom_sf"/>
</dbReference>
<proteinExistence type="inferred from homology"/>
<organism evidence="3 4">
    <name type="scientific">Tribonema minus</name>
    <dbReference type="NCBI Taxonomy" id="303371"/>
    <lineage>
        <taxon>Eukaryota</taxon>
        <taxon>Sar</taxon>
        <taxon>Stramenopiles</taxon>
        <taxon>Ochrophyta</taxon>
        <taxon>PX clade</taxon>
        <taxon>Xanthophyceae</taxon>
        <taxon>Tribonematales</taxon>
        <taxon>Tribonemataceae</taxon>
        <taxon>Tribonema</taxon>
    </lineage>
</organism>
<reference evidence="3" key="1">
    <citation type="submission" date="2021-02" db="EMBL/GenBank/DDBJ databases">
        <title>First Annotated Genome of the Yellow-green Alga Tribonema minus.</title>
        <authorList>
            <person name="Mahan K.M."/>
        </authorList>
    </citation>
    <scope>NUCLEOTIDE SEQUENCE</scope>
    <source>
        <strain evidence="3">UTEX B ZZ1240</strain>
    </source>
</reference>
<dbReference type="EMBL" id="JAFCMP010000101">
    <property type="protein sequence ID" value="KAG5186821.1"/>
    <property type="molecule type" value="Genomic_DNA"/>
</dbReference>
<dbReference type="AlphaFoldDB" id="A0A836CKJ8"/>
<dbReference type="OrthoDB" id="428658at2759"/>
<evidence type="ECO:0000313" key="4">
    <source>
        <dbReference type="Proteomes" id="UP000664859"/>
    </source>
</evidence>
<protein>
    <recommendedName>
        <fullName evidence="2">Pseudouridine synthase RsuA/RluA-like domain-containing protein</fullName>
    </recommendedName>
</protein>
<dbReference type="SUPFAM" id="SSF55120">
    <property type="entry name" value="Pseudouridine synthase"/>
    <property type="match status" value="1"/>
</dbReference>